<evidence type="ECO:0000256" key="1">
    <source>
        <dbReference type="ARBA" id="ARBA00004123"/>
    </source>
</evidence>
<name>A0A072UWD7_MEDTR</name>
<evidence type="ECO:0000256" key="7">
    <source>
        <dbReference type="SAM" id="MobiDB-lite"/>
    </source>
</evidence>
<protein>
    <submittedName>
        <fullName evidence="10">Putative transcription factor WRKY family</fullName>
    </submittedName>
    <submittedName>
        <fullName evidence="9">WRKY1b transcription factor</fullName>
    </submittedName>
</protein>
<comment type="subcellular location">
    <subcellularLocation>
        <location evidence="1">Nucleus</location>
    </subcellularLocation>
</comment>
<gene>
    <name evidence="11" type="primary">25488996</name>
    <name evidence="9" type="ordered locus">MTR_3g053330</name>
    <name evidence="10" type="ORF">MtrunA17_Chr3g0099641</name>
</gene>
<evidence type="ECO:0000313" key="13">
    <source>
        <dbReference type="Proteomes" id="UP000265566"/>
    </source>
</evidence>
<sequence>MEEEVICNDAIGNSRVVEVPHSSSSRVMSFNGKRLIMDEVDFFAEKKMSPVNDLTLHQMEHHHVDTSLDLLTKISPSNKLDDREYSNARNENEYAVVVAKLHETNAENQRLRELIDRLRIDHNALEEHIMQLKQKQNKHETNDEATEEKNGMNMILRPFLNMGEPSQERKNMVDLMECDKKSTQKLCNNGVIQEKTEREEDHHENSPSNKALSNQVPRLNSFNGVDDQASESMIKKARVSVRARSEANMISDGCQWRKYGQKMAKGNPCPRAYYRCTMGTACPVRKQVQRCAEDRSVLVTTYEGQHNHALPPTAKAMASTTTSAASMLLSGPMTSVDGLINPTILESGSLPCSHTMATLSASAPFPTITLDLTEEAINNSSQKQLQQGQFNLLHPFLAQKFMSGSNIFGMENASFVDTVSAATAAMTSDPKFTSALVAAITSIVGSNSNPNNNGTTNGTSGDQNCNKS</sequence>
<feature type="coiled-coil region" evidence="6">
    <location>
        <begin position="101"/>
        <end position="149"/>
    </location>
</feature>
<dbReference type="GO" id="GO:0003700">
    <property type="term" value="F:DNA-binding transcription factor activity"/>
    <property type="evidence" value="ECO:0007669"/>
    <property type="project" value="InterPro"/>
</dbReference>
<dbReference type="Proteomes" id="UP000265566">
    <property type="component" value="Chromosome 3"/>
</dbReference>
<evidence type="ECO:0000313" key="9">
    <source>
        <dbReference type="EMBL" id="KEH33882.1"/>
    </source>
</evidence>
<feature type="compositionally biased region" description="Basic and acidic residues" evidence="7">
    <location>
        <begin position="196"/>
        <end position="205"/>
    </location>
</feature>
<dbReference type="KEGG" id="mtr:25488996"/>
<dbReference type="GO" id="GO:0043565">
    <property type="term" value="F:sequence-specific DNA binding"/>
    <property type="evidence" value="ECO:0007669"/>
    <property type="project" value="InterPro"/>
</dbReference>
<reference evidence="11" key="3">
    <citation type="submission" date="2015-04" db="UniProtKB">
        <authorList>
            <consortium name="EnsemblPlants"/>
        </authorList>
    </citation>
    <scope>IDENTIFICATION</scope>
    <source>
        <strain evidence="11">cv. Jemalong A17</strain>
    </source>
</reference>
<dbReference type="OrthoDB" id="2020995at2759"/>
<dbReference type="InterPro" id="IPR036576">
    <property type="entry name" value="WRKY_dom_sf"/>
</dbReference>
<dbReference type="Gene3D" id="2.20.25.80">
    <property type="entry name" value="WRKY domain"/>
    <property type="match status" value="1"/>
</dbReference>
<evidence type="ECO:0000256" key="3">
    <source>
        <dbReference type="ARBA" id="ARBA00023125"/>
    </source>
</evidence>
<dbReference type="EMBL" id="PSQE01000003">
    <property type="protein sequence ID" value="RHN67152.1"/>
    <property type="molecule type" value="Genomic_DNA"/>
</dbReference>
<feature type="compositionally biased region" description="Polar residues" evidence="7">
    <location>
        <begin position="206"/>
        <end position="215"/>
    </location>
</feature>
<reference evidence="9 12" key="2">
    <citation type="journal article" date="2014" name="BMC Genomics">
        <title>An improved genome release (version Mt4.0) for the model legume Medicago truncatula.</title>
        <authorList>
            <person name="Tang H."/>
            <person name="Krishnakumar V."/>
            <person name="Bidwell S."/>
            <person name="Rosen B."/>
            <person name="Chan A."/>
            <person name="Zhou S."/>
            <person name="Gentzbittel L."/>
            <person name="Childs K.L."/>
            <person name="Yandell M."/>
            <person name="Gundlach H."/>
            <person name="Mayer K.F."/>
            <person name="Schwartz D.C."/>
            <person name="Town C.D."/>
        </authorList>
    </citation>
    <scope>GENOME REANNOTATION</scope>
    <source>
        <strain evidence="9">A17</strain>
        <strain evidence="11 12">cv. Jemalong A17</strain>
    </source>
</reference>
<dbReference type="Pfam" id="PF03106">
    <property type="entry name" value="WRKY"/>
    <property type="match status" value="1"/>
</dbReference>
<evidence type="ECO:0000256" key="4">
    <source>
        <dbReference type="ARBA" id="ARBA00023163"/>
    </source>
</evidence>
<keyword evidence="4" id="KW-0804">Transcription</keyword>
<reference evidence="10" key="5">
    <citation type="journal article" date="2018" name="Nat. Plants">
        <title>Whole-genome landscape of Medicago truncatula symbiotic genes.</title>
        <authorList>
            <person name="Pecrix Y."/>
            <person name="Gamas P."/>
            <person name="Carrere S."/>
        </authorList>
    </citation>
    <scope>NUCLEOTIDE SEQUENCE</scope>
    <source>
        <tissue evidence="10">Leaves</tissue>
    </source>
</reference>
<dbReference type="PANTHER" id="PTHR31429">
    <property type="entry name" value="WRKY TRANSCRIPTION FACTOR 36-RELATED"/>
    <property type="match status" value="1"/>
</dbReference>
<evidence type="ECO:0000259" key="8">
    <source>
        <dbReference type="PROSITE" id="PS50811"/>
    </source>
</evidence>
<keyword evidence="2" id="KW-0805">Transcription regulation</keyword>
<feature type="compositionally biased region" description="Low complexity" evidence="7">
    <location>
        <begin position="446"/>
        <end position="461"/>
    </location>
</feature>
<feature type="region of interest" description="Disordered" evidence="7">
    <location>
        <begin position="196"/>
        <end position="215"/>
    </location>
</feature>
<dbReference type="EMBL" id="CM001219">
    <property type="protein sequence ID" value="KEH33882.1"/>
    <property type="molecule type" value="Genomic_DNA"/>
</dbReference>
<dbReference type="Proteomes" id="UP000002051">
    <property type="component" value="Chromosome 3"/>
</dbReference>
<keyword evidence="6" id="KW-0175">Coiled coil</keyword>
<dbReference type="FunFam" id="2.20.25.80:FF:000002">
    <property type="entry name" value="probable WRKY transcription factor 31"/>
    <property type="match status" value="1"/>
</dbReference>
<organism evidence="9 12">
    <name type="scientific">Medicago truncatula</name>
    <name type="common">Barrel medic</name>
    <name type="synonym">Medicago tribuloides</name>
    <dbReference type="NCBI Taxonomy" id="3880"/>
    <lineage>
        <taxon>Eukaryota</taxon>
        <taxon>Viridiplantae</taxon>
        <taxon>Streptophyta</taxon>
        <taxon>Embryophyta</taxon>
        <taxon>Tracheophyta</taxon>
        <taxon>Spermatophyta</taxon>
        <taxon>Magnoliopsida</taxon>
        <taxon>eudicotyledons</taxon>
        <taxon>Gunneridae</taxon>
        <taxon>Pentapetalae</taxon>
        <taxon>rosids</taxon>
        <taxon>fabids</taxon>
        <taxon>Fabales</taxon>
        <taxon>Fabaceae</taxon>
        <taxon>Papilionoideae</taxon>
        <taxon>50 kb inversion clade</taxon>
        <taxon>NPAAA clade</taxon>
        <taxon>Hologalegina</taxon>
        <taxon>IRL clade</taxon>
        <taxon>Trifolieae</taxon>
        <taxon>Medicago</taxon>
    </lineage>
</organism>
<feature type="region of interest" description="Disordered" evidence="7">
    <location>
        <begin position="446"/>
        <end position="468"/>
    </location>
</feature>
<dbReference type="SUPFAM" id="SSF118290">
    <property type="entry name" value="WRKY DNA-binding domain"/>
    <property type="match status" value="1"/>
</dbReference>
<reference evidence="13" key="4">
    <citation type="journal article" date="2018" name="Nat. Plants">
        <title>Whole-genome landscape of Medicago truncatula symbiotic genes.</title>
        <authorList>
            <person name="Pecrix Y."/>
            <person name="Staton S.E."/>
            <person name="Sallet E."/>
            <person name="Lelandais-Briere C."/>
            <person name="Moreau S."/>
            <person name="Carrere S."/>
            <person name="Blein T."/>
            <person name="Jardinaud M.F."/>
            <person name="Latrasse D."/>
            <person name="Zouine M."/>
            <person name="Zahm M."/>
            <person name="Kreplak J."/>
            <person name="Mayjonade B."/>
            <person name="Satge C."/>
            <person name="Perez M."/>
            <person name="Cauet S."/>
            <person name="Marande W."/>
            <person name="Chantry-Darmon C."/>
            <person name="Lopez-Roques C."/>
            <person name="Bouchez O."/>
            <person name="Berard A."/>
            <person name="Debelle F."/>
            <person name="Munos S."/>
            <person name="Bendahmane A."/>
            <person name="Berges H."/>
            <person name="Niebel A."/>
            <person name="Buitink J."/>
            <person name="Frugier F."/>
            <person name="Benhamed M."/>
            <person name="Crespi M."/>
            <person name="Gouzy J."/>
            <person name="Gamas P."/>
        </authorList>
    </citation>
    <scope>NUCLEOTIDE SEQUENCE [LARGE SCALE GENOMIC DNA]</scope>
    <source>
        <strain evidence="13">cv. Jemalong A17</strain>
    </source>
</reference>
<proteinExistence type="predicted"/>
<evidence type="ECO:0000313" key="10">
    <source>
        <dbReference type="EMBL" id="RHN67152.1"/>
    </source>
</evidence>
<evidence type="ECO:0000256" key="2">
    <source>
        <dbReference type="ARBA" id="ARBA00023015"/>
    </source>
</evidence>
<dbReference type="Gramene" id="rna15301">
    <property type="protein sequence ID" value="RHN67152.1"/>
    <property type="gene ID" value="gene15301"/>
</dbReference>
<evidence type="ECO:0000313" key="11">
    <source>
        <dbReference type="EnsemblPlants" id="KEH33882"/>
    </source>
</evidence>
<evidence type="ECO:0000256" key="5">
    <source>
        <dbReference type="ARBA" id="ARBA00023242"/>
    </source>
</evidence>
<reference evidence="9 12" key="1">
    <citation type="journal article" date="2011" name="Nature">
        <title>The Medicago genome provides insight into the evolution of rhizobial symbioses.</title>
        <authorList>
            <person name="Young N.D."/>
            <person name="Debelle F."/>
            <person name="Oldroyd G.E."/>
            <person name="Geurts R."/>
            <person name="Cannon S.B."/>
            <person name="Udvardi M.K."/>
            <person name="Benedito V.A."/>
            <person name="Mayer K.F."/>
            <person name="Gouzy J."/>
            <person name="Schoof H."/>
            <person name="Van de Peer Y."/>
            <person name="Proost S."/>
            <person name="Cook D.R."/>
            <person name="Meyers B.C."/>
            <person name="Spannagl M."/>
            <person name="Cheung F."/>
            <person name="De Mita S."/>
            <person name="Krishnakumar V."/>
            <person name="Gundlach H."/>
            <person name="Zhou S."/>
            <person name="Mudge J."/>
            <person name="Bharti A.K."/>
            <person name="Murray J.D."/>
            <person name="Naoumkina M.A."/>
            <person name="Rosen B."/>
            <person name="Silverstein K.A."/>
            <person name="Tang H."/>
            <person name="Rombauts S."/>
            <person name="Zhao P.X."/>
            <person name="Zhou P."/>
            <person name="Barbe V."/>
            <person name="Bardou P."/>
            <person name="Bechner M."/>
            <person name="Bellec A."/>
            <person name="Berger A."/>
            <person name="Berges H."/>
            <person name="Bidwell S."/>
            <person name="Bisseling T."/>
            <person name="Choisne N."/>
            <person name="Couloux A."/>
            <person name="Denny R."/>
            <person name="Deshpande S."/>
            <person name="Dai X."/>
            <person name="Doyle J.J."/>
            <person name="Dudez A.M."/>
            <person name="Farmer A.D."/>
            <person name="Fouteau S."/>
            <person name="Franken C."/>
            <person name="Gibelin C."/>
            <person name="Gish J."/>
            <person name="Goldstein S."/>
            <person name="Gonzalez A.J."/>
            <person name="Green P.J."/>
            <person name="Hallab A."/>
            <person name="Hartog M."/>
            <person name="Hua A."/>
            <person name="Humphray S.J."/>
            <person name="Jeong D.H."/>
            <person name="Jing Y."/>
            <person name="Jocker A."/>
            <person name="Kenton S.M."/>
            <person name="Kim D.J."/>
            <person name="Klee K."/>
            <person name="Lai H."/>
            <person name="Lang C."/>
            <person name="Lin S."/>
            <person name="Macmil S.L."/>
            <person name="Magdelenat G."/>
            <person name="Matthews L."/>
            <person name="McCorrison J."/>
            <person name="Monaghan E.L."/>
            <person name="Mun J.H."/>
            <person name="Najar F.Z."/>
            <person name="Nicholson C."/>
            <person name="Noirot C."/>
            <person name="O'Bleness M."/>
            <person name="Paule C.R."/>
            <person name="Poulain J."/>
            <person name="Prion F."/>
            <person name="Qin B."/>
            <person name="Qu C."/>
            <person name="Retzel E.F."/>
            <person name="Riddle C."/>
            <person name="Sallet E."/>
            <person name="Samain S."/>
            <person name="Samson N."/>
            <person name="Sanders I."/>
            <person name="Saurat O."/>
            <person name="Scarpelli C."/>
            <person name="Schiex T."/>
            <person name="Segurens B."/>
            <person name="Severin A.J."/>
            <person name="Sherrier D.J."/>
            <person name="Shi R."/>
            <person name="Sims S."/>
            <person name="Singer S.R."/>
            <person name="Sinharoy S."/>
            <person name="Sterck L."/>
            <person name="Viollet A."/>
            <person name="Wang B.B."/>
            <person name="Wang K."/>
            <person name="Wang M."/>
            <person name="Wang X."/>
            <person name="Warfsmann J."/>
            <person name="Weissenbach J."/>
            <person name="White D.D."/>
            <person name="White J.D."/>
            <person name="Wiley G.B."/>
            <person name="Wincker P."/>
            <person name="Xing Y."/>
            <person name="Yang L."/>
            <person name="Yao Z."/>
            <person name="Ying F."/>
            <person name="Zhai J."/>
            <person name="Zhou L."/>
            <person name="Zuber A."/>
            <person name="Denarie J."/>
            <person name="Dixon R.A."/>
            <person name="May G.D."/>
            <person name="Schwartz D.C."/>
            <person name="Rogers J."/>
            <person name="Quetier F."/>
            <person name="Town C.D."/>
            <person name="Roe B.A."/>
        </authorList>
    </citation>
    <scope>NUCLEOTIDE SEQUENCE [LARGE SCALE GENOMIC DNA]</scope>
    <source>
        <strain evidence="9">A17</strain>
        <strain evidence="11 12">cv. Jemalong A17</strain>
    </source>
</reference>
<keyword evidence="12" id="KW-1185">Reference proteome</keyword>
<dbReference type="SMART" id="SM00774">
    <property type="entry name" value="WRKY"/>
    <property type="match status" value="1"/>
</dbReference>
<dbReference type="PANTHER" id="PTHR31429:SF81">
    <property type="entry name" value="TRANSCRIPTION FACTOR WRKY FAMILY-RELATED"/>
    <property type="match status" value="1"/>
</dbReference>
<keyword evidence="3" id="KW-0238">DNA-binding</keyword>
<dbReference type="InterPro" id="IPR003657">
    <property type="entry name" value="WRKY_dom"/>
</dbReference>
<feature type="domain" description="WRKY" evidence="8">
    <location>
        <begin position="245"/>
        <end position="311"/>
    </location>
</feature>
<evidence type="ECO:0000256" key="6">
    <source>
        <dbReference type="SAM" id="Coils"/>
    </source>
</evidence>
<keyword evidence="5" id="KW-0539">Nucleus</keyword>
<accession>A0A072UWD7</accession>
<dbReference type="AlphaFoldDB" id="A0A072UWD7"/>
<dbReference type="EnsemblPlants" id="KEH33882">
    <property type="protein sequence ID" value="KEH33882"/>
    <property type="gene ID" value="MTR_3g053330"/>
</dbReference>
<dbReference type="HOGENOM" id="CLU_021824_3_1_1"/>
<evidence type="ECO:0000313" key="12">
    <source>
        <dbReference type="Proteomes" id="UP000002051"/>
    </source>
</evidence>
<dbReference type="PROSITE" id="PS50811">
    <property type="entry name" value="WRKY"/>
    <property type="match status" value="1"/>
</dbReference>
<dbReference type="InterPro" id="IPR044810">
    <property type="entry name" value="WRKY_plant"/>
</dbReference>
<dbReference type="GO" id="GO:0005634">
    <property type="term" value="C:nucleus"/>
    <property type="evidence" value="ECO:0007669"/>
    <property type="project" value="UniProtKB-SubCell"/>
</dbReference>